<dbReference type="AlphaFoldDB" id="A0A8X7NT48"/>
<evidence type="ECO:0000256" key="1">
    <source>
        <dbReference type="SAM" id="MobiDB-lite"/>
    </source>
</evidence>
<reference evidence="2" key="1">
    <citation type="submission" date="2020-03" db="EMBL/GenBank/DDBJ databases">
        <title>FDA dAtabase for Regulatory Grade micrObial Sequences (FDA-ARGOS): Supporting development and validation of Infectious Disease Dx tests.</title>
        <authorList>
            <person name="Campos J."/>
            <person name="Goldberg B."/>
            <person name="Tallon L."/>
            <person name="Sadzewicz L."/>
            <person name="Vavikolanu K."/>
            <person name="Mehta A."/>
            <person name="Aluvathingal J."/>
            <person name="Nadendla S."/>
            <person name="Nandy P."/>
            <person name="Geyer C."/>
            <person name="Yan Y."/>
            <person name="Sichtig H."/>
        </authorList>
    </citation>
    <scope>NUCLEOTIDE SEQUENCE [LARGE SCALE GENOMIC DNA]</scope>
    <source>
        <strain evidence="2">FDAARGOS_652</strain>
    </source>
</reference>
<evidence type="ECO:0000313" key="3">
    <source>
        <dbReference type="Proteomes" id="UP000590412"/>
    </source>
</evidence>
<name>A0A8X7NT48_CANPA</name>
<dbReference type="EMBL" id="JABWAB010000001">
    <property type="protein sequence ID" value="KAF6059173.1"/>
    <property type="molecule type" value="Genomic_DNA"/>
</dbReference>
<gene>
    <name evidence="2" type="ORF">FOB60_000755</name>
</gene>
<evidence type="ECO:0000313" key="2">
    <source>
        <dbReference type="EMBL" id="KAF6059173.1"/>
    </source>
</evidence>
<protein>
    <submittedName>
        <fullName evidence="2">Uncharacterized protein</fullName>
    </submittedName>
</protein>
<dbReference type="Proteomes" id="UP000590412">
    <property type="component" value="Unassembled WGS sequence"/>
</dbReference>
<accession>A0A8X7NT48</accession>
<sequence length="70" mass="7865">MLSCRASPKILLRKHAVTLPRLELPAHYVATKCVKALDQPKLQKEKSEDKLHNLNTMGSTTYHRDVAPAT</sequence>
<proteinExistence type="predicted"/>
<organism evidence="2 3">
    <name type="scientific">Candida parapsilosis</name>
    <name type="common">Yeast</name>
    <dbReference type="NCBI Taxonomy" id="5480"/>
    <lineage>
        <taxon>Eukaryota</taxon>
        <taxon>Fungi</taxon>
        <taxon>Dikarya</taxon>
        <taxon>Ascomycota</taxon>
        <taxon>Saccharomycotina</taxon>
        <taxon>Pichiomycetes</taxon>
        <taxon>Debaryomycetaceae</taxon>
        <taxon>Candida/Lodderomyces clade</taxon>
        <taxon>Candida</taxon>
    </lineage>
</organism>
<comment type="caution">
    <text evidence="2">The sequence shown here is derived from an EMBL/GenBank/DDBJ whole genome shotgun (WGS) entry which is preliminary data.</text>
</comment>
<feature type="region of interest" description="Disordered" evidence="1">
    <location>
        <begin position="44"/>
        <end position="70"/>
    </location>
</feature>